<name>A0A7S9LQ68_9RHOB</name>
<feature type="domain" description="LysM" evidence="2">
    <location>
        <begin position="31"/>
        <end position="75"/>
    </location>
</feature>
<dbReference type="AlphaFoldDB" id="A0A7S9LQ68"/>
<evidence type="ECO:0000256" key="1">
    <source>
        <dbReference type="SAM" id="SignalP"/>
    </source>
</evidence>
<keyword evidence="1" id="KW-0732">Signal</keyword>
<dbReference type="KEGG" id="poz:I0K15_16030"/>
<evidence type="ECO:0000313" key="3">
    <source>
        <dbReference type="EMBL" id="QPH53282.1"/>
    </source>
</evidence>
<keyword evidence="4" id="KW-1185">Reference proteome</keyword>
<reference evidence="3 4" key="1">
    <citation type="submission" date="2020-11" db="EMBL/GenBank/DDBJ databases">
        <title>Description of Pontivivens ytuae sp. nov. isolated from deep sea sediment of Mariana Trench.</title>
        <authorList>
            <person name="Wang Z."/>
            <person name="Sun Q.-L."/>
            <person name="Xu X.-D."/>
            <person name="Tang Y.-Z."/>
            <person name="Zhang J."/>
        </authorList>
    </citation>
    <scope>NUCLEOTIDE SEQUENCE [LARGE SCALE GENOMIC DNA]</scope>
    <source>
        <strain evidence="3 4">MT2928</strain>
    </source>
</reference>
<dbReference type="EMBL" id="CP064942">
    <property type="protein sequence ID" value="QPH53282.1"/>
    <property type="molecule type" value="Genomic_DNA"/>
</dbReference>
<organism evidence="3 4">
    <name type="scientific">Pontivivens ytuae</name>
    <dbReference type="NCBI Taxonomy" id="2789856"/>
    <lineage>
        <taxon>Bacteria</taxon>
        <taxon>Pseudomonadati</taxon>
        <taxon>Pseudomonadota</taxon>
        <taxon>Alphaproteobacteria</taxon>
        <taxon>Rhodobacterales</taxon>
        <taxon>Paracoccaceae</taxon>
        <taxon>Pontivivens</taxon>
    </lineage>
</organism>
<dbReference type="InterPro" id="IPR036779">
    <property type="entry name" value="LysM_dom_sf"/>
</dbReference>
<dbReference type="Proteomes" id="UP000594800">
    <property type="component" value="Chromosome"/>
</dbReference>
<protein>
    <submittedName>
        <fullName evidence="3">LysM peptidoglycan-binding domain-containing protein</fullName>
    </submittedName>
</protein>
<dbReference type="Gene3D" id="3.10.350.10">
    <property type="entry name" value="LysM domain"/>
    <property type="match status" value="1"/>
</dbReference>
<feature type="chain" id="PRO_5032732035" evidence="1">
    <location>
        <begin position="24"/>
        <end position="200"/>
    </location>
</feature>
<sequence length="200" mass="21274">MTFSAARTAAILAALPLSAAAQAPELGPCGYFEAVEPNDTFSIIAQRCEVPVEQVLDANSTRDPRDLDIGSVVIIVERPDIQVSTSPRARSEEDLAAARTAAAERFTALRGVYAIEGGSCEGVEETWSLAPEQIRAQTDICDISDFGPVQGRIDVNVVCRSDQAARTFTFESAAPGILTLSAPQQSETLTRCRGVATAEE</sequence>
<dbReference type="CDD" id="cd00118">
    <property type="entry name" value="LysM"/>
    <property type="match status" value="1"/>
</dbReference>
<proteinExistence type="predicted"/>
<gene>
    <name evidence="3" type="ORF">I0K15_16030</name>
</gene>
<dbReference type="Pfam" id="PF01476">
    <property type="entry name" value="LysM"/>
    <property type="match status" value="1"/>
</dbReference>
<accession>A0A7S9LQ68</accession>
<dbReference type="PROSITE" id="PS51782">
    <property type="entry name" value="LYSM"/>
    <property type="match status" value="1"/>
</dbReference>
<dbReference type="InterPro" id="IPR018392">
    <property type="entry name" value="LysM"/>
</dbReference>
<dbReference type="RefSeq" id="WP_196102493.1">
    <property type="nucleotide sequence ID" value="NZ_CP064942.1"/>
</dbReference>
<evidence type="ECO:0000259" key="2">
    <source>
        <dbReference type="PROSITE" id="PS51782"/>
    </source>
</evidence>
<feature type="signal peptide" evidence="1">
    <location>
        <begin position="1"/>
        <end position="23"/>
    </location>
</feature>
<evidence type="ECO:0000313" key="4">
    <source>
        <dbReference type="Proteomes" id="UP000594800"/>
    </source>
</evidence>